<evidence type="ECO:0000313" key="3">
    <source>
        <dbReference type="EMBL" id="HGY57427.1"/>
    </source>
</evidence>
<feature type="signal peptide" evidence="1">
    <location>
        <begin position="1"/>
        <end position="20"/>
    </location>
</feature>
<dbReference type="SUPFAM" id="SSF56935">
    <property type="entry name" value="Porins"/>
    <property type="match status" value="1"/>
</dbReference>
<feature type="chain" id="PRO_5030541294" evidence="1">
    <location>
        <begin position="21"/>
        <end position="285"/>
    </location>
</feature>
<dbReference type="Proteomes" id="UP000885779">
    <property type="component" value="Unassembled WGS sequence"/>
</dbReference>
<accession>A0A7V4UFV4</accession>
<keyword evidence="1" id="KW-0732">Signal</keyword>
<dbReference type="Pfam" id="PF19572">
    <property type="entry name" value="PorV"/>
    <property type="match status" value="1"/>
</dbReference>
<protein>
    <submittedName>
        <fullName evidence="3">PorV/PorQ family protein</fullName>
    </submittedName>
</protein>
<dbReference type="Gene3D" id="2.40.160.60">
    <property type="entry name" value="Outer membrane protein transport protein (OMPP1/FadL/TodX)"/>
    <property type="match status" value="1"/>
</dbReference>
<proteinExistence type="predicted"/>
<comment type="caution">
    <text evidence="3">The sequence shown here is derived from an EMBL/GenBank/DDBJ whole genome shotgun (WGS) entry which is preliminary data.</text>
</comment>
<organism evidence="3">
    <name type="scientific">Caldithrix abyssi</name>
    <dbReference type="NCBI Taxonomy" id="187145"/>
    <lineage>
        <taxon>Bacteria</taxon>
        <taxon>Pseudomonadati</taxon>
        <taxon>Calditrichota</taxon>
        <taxon>Calditrichia</taxon>
        <taxon>Calditrichales</taxon>
        <taxon>Calditrichaceae</taxon>
        <taxon>Caldithrix</taxon>
    </lineage>
</organism>
<name>A0A7V4UFV4_CALAY</name>
<evidence type="ECO:0000259" key="2">
    <source>
        <dbReference type="Pfam" id="PF19572"/>
    </source>
</evidence>
<gene>
    <name evidence="3" type="ORF">ENK44_17095</name>
</gene>
<dbReference type="AlphaFoldDB" id="A0A7V4UFV4"/>
<feature type="domain" description="Type IX secretion system protein PorV" evidence="2">
    <location>
        <begin position="25"/>
        <end position="160"/>
    </location>
</feature>
<dbReference type="NCBIfam" id="NF033709">
    <property type="entry name" value="PorV_fam"/>
    <property type="match status" value="1"/>
</dbReference>
<reference evidence="3" key="1">
    <citation type="journal article" date="2020" name="mSystems">
        <title>Genome- and Community-Level Interaction Insights into Carbon Utilization and Element Cycling Functions of Hydrothermarchaeota in Hydrothermal Sediment.</title>
        <authorList>
            <person name="Zhou Z."/>
            <person name="Liu Y."/>
            <person name="Xu W."/>
            <person name="Pan J."/>
            <person name="Luo Z.H."/>
            <person name="Li M."/>
        </authorList>
    </citation>
    <scope>NUCLEOTIDE SEQUENCE [LARGE SCALE GENOMIC DNA]</scope>
    <source>
        <strain evidence="3">HyVt-577</strain>
    </source>
</reference>
<dbReference type="InterPro" id="IPR045741">
    <property type="entry name" value="PorV"/>
</dbReference>
<evidence type="ECO:0000256" key="1">
    <source>
        <dbReference type="SAM" id="SignalP"/>
    </source>
</evidence>
<feature type="non-terminal residue" evidence="3">
    <location>
        <position position="285"/>
    </location>
</feature>
<dbReference type="EMBL" id="DRQG01000159">
    <property type="protein sequence ID" value="HGY57427.1"/>
    <property type="molecule type" value="Genomic_DNA"/>
</dbReference>
<sequence>MNKRCRLFLLIVFSPALLMAGFPKVGTTAAPFLKIGVGARAIAMGGNFTALANDVTALYWNPAGITHLSSAAFSATHTKWFAGITHDAVQLAAPLGENAALGLDLIYLSSGDIEQTTFEEQDGNGIYYNVTDLALGLTYSRRLTDRFSVGIKAKYIRQTIFNEEATTVAFDFGTIYQTEFYGLRIGMNMANFGGSMTMTGDDLLVLNTDPVTGDPVETHLKTESWPLPIVFRLGLAIDLMGGTETLLPSEYHRLTLAVDGVHPNDNNETVGAGLEYMWNDFLALR</sequence>